<reference evidence="2 3" key="1">
    <citation type="journal article" date="2019" name="Int. J. Syst. Evol. Microbiol.">
        <title>The Global Catalogue of Microorganisms (GCM) 10K type strain sequencing project: providing services to taxonomists for standard genome sequencing and annotation.</title>
        <authorList>
            <consortium name="The Broad Institute Genomics Platform"/>
            <consortium name="The Broad Institute Genome Sequencing Center for Infectious Disease"/>
            <person name="Wu L."/>
            <person name="Ma J."/>
        </authorList>
    </citation>
    <scope>NUCLEOTIDE SEQUENCE [LARGE SCALE GENOMIC DNA]</scope>
    <source>
        <strain evidence="2 3">LMG 29247</strain>
    </source>
</reference>
<keyword evidence="3" id="KW-1185">Reference proteome</keyword>
<feature type="transmembrane region" description="Helical" evidence="1">
    <location>
        <begin position="91"/>
        <end position="110"/>
    </location>
</feature>
<proteinExistence type="predicted"/>
<dbReference type="Proteomes" id="UP001596383">
    <property type="component" value="Unassembled WGS sequence"/>
</dbReference>
<feature type="transmembrane region" description="Helical" evidence="1">
    <location>
        <begin position="7"/>
        <end position="26"/>
    </location>
</feature>
<evidence type="ECO:0000313" key="3">
    <source>
        <dbReference type="Proteomes" id="UP001596383"/>
    </source>
</evidence>
<accession>A0ABD5SMZ0</accession>
<dbReference type="AlphaFoldDB" id="A0ABD5SMZ0"/>
<evidence type="ECO:0000256" key="1">
    <source>
        <dbReference type="SAM" id="Phobius"/>
    </source>
</evidence>
<sequence length="130" mass="13854">MIDREGRVVFGSLFVFVVAVAGSIVVERQTGVALQDRPLLAFLVFAGIAVALPQLYLAVTETGPHSRSRLRFAAVATAVFAVAFADDASGARYLLIAAIGTGSILGLLCYETLEGYRAVSDEVTFDLRDQ</sequence>
<dbReference type="EMBL" id="JBHSWV010000265">
    <property type="protein sequence ID" value="MFC6766546.1"/>
    <property type="molecule type" value="Genomic_DNA"/>
</dbReference>
<keyword evidence="1" id="KW-1133">Transmembrane helix</keyword>
<feature type="transmembrane region" description="Helical" evidence="1">
    <location>
        <begin position="38"/>
        <end position="57"/>
    </location>
</feature>
<dbReference type="RefSeq" id="WP_273739503.1">
    <property type="nucleotide sequence ID" value="NZ_JAQIVI010000265.1"/>
</dbReference>
<name>A0ABD5SMZ0_9EURY</name>
<organism evidence="2 3">
    <name type="scientific">Natrinema soli</name>
    <dbReference type="NCBI Taxonomy" id="1930624"/>
    <lineage>
        <taxon>Archaea</taxon>
        <taxon>Methanobacteriati</taxon>
        <taxon>Methanobacteriota</taxon>
        <taxon>Stenosarchaea group</taxon>
        <taxon>Halobacteria</taxon>
        <taxon>Halobacteriales</taxon>
        <taxon>Natrialbaceae</taxon>
        <taxon>Natrinema</taxon>
    </lineage>
</organism>
<keyword evidence="1" id="KW-0472">Membrane</keyword>
<protein>
    <submittedName>
        <fullName evidence="2">Uncharacterized protein</fullName>
    </submittedName>
</protein>
<comment type="caution">
    <text evidence="2">The sequence shown here is derived from an EMBL/GenBank/DDBJ whole genome shotgun (WGS) entry which is preliminary data.</text>
</comment>
<keyword evidence="1" id="KW-0812">Transmembrane</keyword>
<gene>
    <name evidence="2" type="ORF">ACFQE6_16580</name>
</gene>
<feature type="transmembrane region" description="Helical" evidence="1">
    <location>
        <begin position="69"/>
        <end position="85"/>
    </location>
</feature>
<evidence type="ECO:0000313" key="2">
    <source>
        <dbReference type="EMBL" id="MFC6766546.1"/>
    </source>
</evidence>